<gene>
    <name evidence="1" type="ORF">GCM10010406_29290</name>
</gene>
<accession>A0ABP5Z2P3</accession>
<dbReference type="Proteomes" id="UP001501358">
    <property type="component" value="Unassembled WGS sequence"/>
</dbReference>
<sequence>MDLHADRHLDWDGCFNVRDLGGMPTADGGAVRRGALVRADAVDSLTASGWEALWEHGVRTVVDLRNDDELGPDAAPRPAGLTTLHLPLDGIEDTEFWSRWSDGPDGTPLYYRPFLDRFPQRAARVVSAVARAEPGGVLFHCAVGRDRTGLVAILLLTLAGVAPEVVAADYELSLDRVPARLAALGRPDDREEIQALMDKEGTTFREAVVSLAAGFDMADRLCSAGGLPREDLEALRARLTASR</sequence>
<dbReference type="Pfam" id="PF13350">
    <property type="entry name" value="Y_phosphatase3"/>
    <property type="match status" value="1"/>
</dbReference>
<keyword evidence="2" id="KW-1185">Reference proteome</keyword>
<dbReference type="InterPro" id="IPR026893">
    <property type="entry name" value="Tyr/Ser_Pase_IphP-type"/>
</dbReference>
<proteinExistence type="predicted"/>
<evidence type="ECO:0000313" key="1">
    <source>
        <dbReference type="EMBL" id="GAA2491337.1"/>
    </source>
</evidence>
<dbReference type="PROSITE" id="PS00383">
    <property type="entry name" value="TYR_PHOSPHATASE_1"/>
    <property type="match status" value="1"/>
</dbReference>
<evidence type="ECO:0000313" key="2">
    <source>
        <dbReference type="Proteomes" id="UP001501358"/>
    </source>
</evidence>
<dbReference type="RefSeq" id="WP_344383630.1">
    <property type="nucleotide sequence ID" value="NZ_BAAATA010000015.1"/>
</dbReference>
<dbReference type="Gene3D" id="3.90.190.10">
    <property type="entry name" value="Protein tyrosine phosphatase superfamily"/>
    <property type="match status" value="1"/>
</dbReference>
<organism evidence="1 2">
    <name type="scientific">Streptomyces thermolineatus</name>
    <dbReference type="NCBI Taxonomy" id="44033"/>
    <lineage>
        <taxon>Bacteria</taxon>
        <taxon>Bacillati</taxon>
        <taxon>Actinomycetota</taxon>
        <taxon>Actinomycetes</taxon>
        <taxon>Kitasatosporales</taxon>
        <taxon>Streptomycetaceae</taxon>
        <taxon>Streptomyces</taxon>
    </lineage>
</organism>
<dbReference type="EMBL" id="BAAATA010000015">
    <property type="protein sequence ID" value="GAA2491337.1"/>
    <property type="molecule type" value="Genomic_DNA"/>
</dbReference>
<reference evidence="2" key="1">
    <citation type="journal article" date="2019" name="Int. J. Syst. Evol. Microbiol.">
        <title>The Global Catalogue of Microorganisms (GCM) 10K type strain sequencing project: providing services to taxonomists for standard genome sequencing and annotation.</title>
        <authorList>
            <consortium name="The Broad Institute Genomics Platform"/>
            <consortium name="The Broad Institute Genome Sequencing Center for Infectious Disease"/>
            <person name="Wu L."/>
            <person name="Ma J."/>
        </authorList>
    </citation>
    <scope>NUCLEOTIDE SEQUENCE [LARGE SCALE GENOMIC DNA]</scope>
    <source>
        <strain evidence="2">JCM 6307</strain>
    </source>
</reference>
<dbReference type="InterPro" id="IPR029021">
    <property type="entry name" value="Prot-tyrosine_phosphatase-like"/>
</dbReference>
<protein>
    <submittedName>
        <fullName evidence="1">Tyrosine-protein phosphatase</fullName>
    </submittedName>
</protein>
<dbReference type="InterPro" id="IPR016130">
    <property type="entry name" value="Tyr_Pase_AS"/>
</dbReference>
<dbReference type="SUPFAM" id="SSF52799">
    <property type="entry name" value="(Phosphotyrosine protein) phosphatases II"/>
    <property type="match status" value="1"/>
</dbReference>
<comment type="caution">
    <text evidence="1">The sequence shown here is derived from an EMBL/GenBank/DDBJ whole genome shotgun (WGS) entry which is preliminary data.</text>
</comment>
<name>A0ABP5Z2P3_9ACTN</name>